<reference evidence="1 2" key="1">
    <citation type="submission" date="2021-05" db="EMBL/GenBank/DDBJ databases">
        <title>Genome Assembly of Synthetic Allotetraploid Brassica napus Reveals Homoeologous Exchanges between Subgenomes.</title>
        <authorList>
            <person name="Davis J.T."/>
        </authorList>
    </citation>
    <scope>NUCLEOTIDE SEQUENCE [LARGE SCALE GENOMIC DNA]</scope>
    <source>
        <strain evidence="2">cv. Da-Ae</strain>
        <tissue evidence="1">Seedling</tissue>
    </source>
</reference>
<organism evidence="1 2">
    <name type="scientific">Brassica napus</name>
    <name type="common">Rape</name>
    <dbReference type="NCBI Taxonomy" id="3708"/>
    <lineage>
        <taxon>Eukaryota</taxon>
        <taxon>Viridiplantae</taxon>
        <taxon>Streptophyta</taxon>
        <taxon>Embryophyta</taxon>
        <taxon>Tracheophyta</taxon>
        <taxon>Spermatophyta</taxon>
        <taxon>Magnoliopsida</taxon>
        <taxon>eudicotyledons</taxon>
        <taxon>Gunneridae</taxon>
        <taxon>Pentapetalae</taxon>
        <taxon>rosids</taxon>
        <taxon>malvids</taxon>
        <taxon>Brassicales</taxon>
        <taxon>Brassicaceae</taxon>
        <taxon>Brassiceae</taxon>
        <taxon>Brassica</taxon>
    </lineage>
</organism>
<keyword evidence="2" id="KW-1185">Reference proteome</keyword>
<accession>A0ABQ7YB03</accession>
<gene>
    <name evidence="1" type="ORF">HID58_082642</name>
</gene>
<evidence type="ECO:0000313" key="2">
    <source>
        <dbReference type="Proteomes" id="UP000824890"/>
    </source>
</evidence>
<protein>
    <submittedName>
        <fullName evidence="1">Uncharacterized protein</fullName>
    </submittedName>
</protein>
<dbReference type="InterPro" id="IPR004158">
    <property type="entry name" value="DUF247_pln"/>
</dbReference>
<name>A0ABQ7YB03_BRANA</name>
<dbReference type="Pfam" id="PF03140">
    <property type="entry name" value="DUF247"/>
    <property type="match status" value="1"/>
</dbReference>
<dbReference type="Proteomes" id="UP000824890">
    <property type="component" value="Unassembled WGS sequence"/>
</dbReference>
<proteinExistence type="predicted"/>
<evidence type="ECO:0000313" key="1">
    <source>
        <dbReference type="EMBL" id="KAH0865431.1"/>
    </source>
</evidence>
<sequence>METGDHLMDGSIANTVNTELILLENQLPYIILEKFFLYNPPKNVSTPNIPRTNHRLPQIPR</sequence>
<comment type="caution">
    <text evidence="1">The sequence shown here is derived from an EMBL/GenBank/DDBJ whole genome shotgun (WGS) entry which is preliminary data.</text>
</comment>
<dbReference type="EMBL" id="JAGKQM010000018">
    <property type="protein sequence ID" value="KAH0865431.1"/>
    <property type="molecule type" value="Genomic_DNA"/>
</dbReference>